<sequence length="337" mass="36101">MVRCARASIHLKRCCVQSTAWVAVAVAVATHAAGPAEHARKHSRTAHAPRLDSSSFLGLLPTQPRTAKQGKGLGRAASSHLTRLFSLLLLLCWGADDVCTMLVSRIVAVPRAGLQRGRLDWLVAGRRFPRSFGFGIEGAGLPACWPGLPSLASSCPRCLPAAGPAPRPFDLPVVIKRQATQCSNVPAKWFGWQTDAAQQRSRSSTRLVSSRPVLDPPPTRCRSFTSASLLCRFTILPICASPLSLSPSTTRTAPFRPPLQGSIPIPWLLWPLTQTRFVHRPPRGLRRLGTAPHAPLHRLSGAFLKLAIALADHLALAPASIVSSTNNDNTAAAASLP</sequence>
<dbReference type="Proteomes" id="UP000323386">
    <property type="component" value="Unassembled WGS sequence"/>
</dbReference>
<organism evidence="1 2">
    <name type="scientific">Pseudozyma flocculosa</name>
    <dbReference type="NCBI Taxonomy" id="84751"/>
    <lineage>
        <taxon>Eukaryota</taxon>
        <taxon>Fungi</taxon>
        <taxon>Dikarya</taxon>
        <taxon>Basidiomycota</taxon>
        <taxon>Ustilaginomycotina</taxon>
        <taxon>Ustilaginomycetes</taxon>
        <taxon>Ustilaginales</taxon>
        <taxon>Ustilaginaceae</taxon>
        <taxon>Pseudozyma</taxon>
    </lineage>
</organism>
<gene>
    <name evidence="1" type="ORF">PSFLO_02725</name>
</gene>
<keyword evidence="2" id="KW-1185">Reference proteome</keyword>
<evidence type="ECO:0000313" key="1">
    <source>
        <dbReference type="EMBL" id="SPO37253.1"/>
    </source>
</evidence>
<evidence type="ECO:0000313" key="2">
    <source>
        <dbReference type="Proteomes" id="UP000323386"/>
    </source>
</evidence>
<reference evidence="1 2" key="1">
    <citation type="submission" date="2018-03" db="EMBL/GenBank/DDBJ databases">
        <authorList>
            <person name="Guldener U."/>
        </authorList>
    </citation>
    <scope>NUCLEOTIDE SEQUENCE [LARGE SCALE GENOMIC DNA]</scope>
    <source>
        <strain evidence="1 2">DAOM196992</strain>
    </source>
</reference>
<name>A0A5C3EYB2_9BASI</name>
<dbReference type="AlphaFoldDB" id="A0A5C3EYB2"/>
<proteinExistence type="predicted"/>
<accession>A0A5C3EYB2</accession>
<protein>
    <submittedName>
        <fullName evidence="1">Uncharacterized protein</fullName>
    </submittedName>
</protein>
<dbReference type="EMBL" id="OOIP01000006">
    <property type="protein sequence ID" value="SPO37253.1"/>
    <property type="molecule type" value="Genomic_DNA"/>
</dbReference>